<feature type="region of interest" description="Disordered" evidence="1">
    <location>
        <begin position="1"/>
        <end position="23"/>
    </location>
</feature>
<evidence type="ECO:0000313" key="2">
    <source>
        <dbReference type="EMBL" id="GAJ07084.1"/>
    </source>
</evidence>
<accession>X1TPB3</accession>
<sequence>MNGLSQLRGLQNPVLSSTSETSGPFLTADRAVRAHAGFDVDLDVAVIETANCEKVATVPFLMAMTRQHESEDEFNS</sequence>
<dbReference type="AlphaFoldDB" id="X1TPB3"/>
<evidence type="ECO:0000256" key="1">
    <source>
        <dbReference type="SAM" id="MobiDB-lite"/>
    </source>
</evidence>
<protein>
    <submittedName>
        <fullName evidence="2">Uncharacterized protein</fullName>
    </submittedName>
</protein>
<reference evidence="2" key="1">
    <citation type="journal article" date="2014" name="Front. Microbiol.">
        <title>High frequency of phylogenetically diverse reductive dehalogenase-homologous genes in deep subseafloor sedimentary metagenomes.</title>
        <authorList>
            <person name="Kawai M."/>
            <person name="Futagami T."/>
            <person name="Toyoda A."/>
            <person name="Takaki Y."/>
            <person name="Nishi S."/>
            <person name="Hori S."/>
            <person name="Arai W."/>
            <person name="Tsubouchi T."/>
            <person name="Morono Y."/>
            <person name="Uchiyama I."/>
            <person name="Ito T."/>
            <person name="Fujiyama A."/>
            <person name="Inagaki F."/>
            <person name="Takami H."/>
        </authorList>
    </citation>
    <scope>NUCLEOTIDE SEQUENCE</scope>
    <source>
        <strain evidence="2">Expedition CK06-06</strain>
    </source>
</reference>
<proteinExistence type="predicted"/>
<feature type="non-terminal residue" evidence="2">
    <location>
        <position position="76"/>
    </location>
</feature>
<gene>
    <name evidence="2" type="ORF">S12H4_48808</name>
</gene>
<organism evidence="2">
    <name type="scientific">marine sediment metagenome</name>
    <dbReference type="NCBI Taxonomy" id="412755"/>
    <lineage>
        <taxon>unclassified sequences</taxon>
        <taxon>metagenomes</taxon>
        <taxon>ecological metagenomes</taxon>
    </lineage>
</organism>
<dbReference type="EMBL" id="BARW01030543">
    <property type="protein sequence ID" value="GAJ07084.1"/>
    <property type="molecule type" value="Genomic_DNA"/>
</dbReference>
<comment type="caution">
    <text evidence="2">The sequence shown here is derived from an EMBL/GenBank/DDBJ whole genome shotgun (WGS) entry which is preliminary data.</text>
</comment>
<name>X1TPB3_9ZZZZ</name>